<dbReference type="AlphaFoldDB" id="A0A239EE47"/>
<feature type="region of interest" description="Disordered" evidence="1">
    <location>
        <begin position="168"/>
        <end position="189"/>
    </location>
</feature>
<evidence type="ECO:0000256" key="2">
    <source>
        <dbReference type="SAM" id="SignalP"/>
    </source>
</evidence>
<dbReference type="InterPro" id="IPR012347">
    <property type="entry name" value="Ferritin-like"/>
</dbReference>
<dbReference type="Gene3D" id="1.20.1260.10">
    <property type="match status" value="1"/>
</dbReference>
<dbReference type="Pfam" id="PF13628">
    <property type="entry name" value="DUF4142"/>
    <property type="match status" value="1"/>
</dbReference>
<dbReference type="Proteomes" id="UP000198282">
    <property type="component" value="Unassembled WGS sequence"/>
</dbReference>
<dbReference type="OrthoDB" id="4567117at2"/>
<evidence type="ECO:0000313" key="5">
    <source>
        <dbReference type="Proteomes" id="UP000198282"/>
    </source>
</evidence>
<keyword evidence="2" id="KW-0732">Signal</keyword>
<accession>A0A239EE47</accession>
<dbReference type="PANTHER" id="PTHR38593:SF1">
    <property type="entry name" value="BLR2558 PROTEIN"/>
    <property type="match status" value="1"/>
</dbReference>
<sequence length="189" mass="20091">MVQRMLALLALAVLVLGGTVSGAAAVAAQPAPNDQDRHFLVQVHRINLTEIEAGKTAQNKASDQTVRDLGDKFVTDHMKLDESVQKVAKALDVKLPDRPGPKQRAVLDKVSGLNGAAFDRTWITTEIIGHREALAAVNTELQDGSSAQVKQVTTDAKPVVQEHLKLLEQARGAKTTPGSTPSASSSPGY</sequence>
<dbReference type="EMBL" id="FZOD01000009">
    <property type="protein sequence ID" value="SNS42945.1"/>
    <property type="molecule type" value="Genomic_DNA"/>
</dbReference>
<feature type="domain" description="DUF4142" evidence="3">
    <location>
        <begin position="35"/>
        <end position="168"/>
    </location>
</feature>
<organism evidence="4 5">
    <name type="scientific">Streptosporangium subroseum</name>
    <dbReference type="NCBI Taxonomy" id="106412"/>
    <lineage>
        <taxon>Bacteria</taxon>
        <taxon>Bacillati</taxon>
        <taxon>Actinomycetota</taxon>
        <taxon>Actinomycetes</taxon>
        <taxon>Streptosporangiales</taxon>
        <taxon>Streptosporangiaceae</taxon>
        <taxon>Streptosporangium</taxon>
    </lineage>
</organism>
<feature type="signal peptide" evidence="2">
    <location>
        <begin position="1"/>
        <end position="23"/>
    </location>
</feature>
<feature type="chain" id="PRO_5012059812" evidence="2">
    <location>
        <begin position="24"/>
        <end position="189"/>
    </location>
</feature>
<gene>
    <name evidence="4" type="ORF">SAMN05216276_100999</name>
</gene>
<dbReference type="RefSeq" id="WP_089207322.1">
    <property type="nucleotide sequence ID" value="NZ_FZOD01000009.1"/>
</dbReference>
<evidence type="ECO:0000259" key="3">
    <source>
        <dbReference type="Pfam" id="PF13628"/>
    </source>
</evidence>
<protein>
    <submittedName>
        <fullName evidence="4">Predicted outer membrane protein</fullName>
    </submittedName>
</protein>
<keyword evidence="5" id="KW-1185">Reference proteome</keyword>
<evidence type="ECO:0000313" key="4">
    <source>
        <dbReference type="EMBL" id="SNS42945.1"/>
    </source>
</evidence>
<dbReference type="InterPro" id="IPR025419">
    <property type="entry name" value="DUF4142"/>
</dbReference>
<proteinExistence type="predicted"/>
<dbReference type="PANTHER" id="PTHR38593">
    <property type="entry name" value="BLR2558 PROTEIN"/>
    <property type="match status" value="1"/>
</dbReference>
<name>A0A239EE47_9ACTN</name>
<evidence type="ECO:0000256" key="1">
    <source>
        <dbReference type="SAM" id="MobiDB-lite"/>
    </source>
</evidence>
<feature type="compositionally biased region" description="Low complexity" evidence="1">
    <location>
        <begin position="175"/>
        <end position="189"/>
    </location>
</feature>
<reference evidence="4 5" key="1">
    <citation type="submission" date="2017-06" db="EMBL/GenBank/DDBJ databases">
        <authorList>
            <person name="Kim H.J."/>
            <person name="Triplett B.A."/>
        </authorList>
    </citation>
    <scope>NUCLEOTIDE SEQUENCE [LARGE SCALE GENOMIC DNA]</scope>
    <source>
        <strain evidence="4 5">CGMCC 4.2132</strain>
    </source>
</reference>